<name>A0ABR1G3B8_AURAN</name>
<sequence>MHPRRAVVALVLAGCAAALVPAVGRRRRRRALAAKRPAWTWEEAREYARSFGFASEAEYKEYRCPGAYALPSDPVAAYGERWTSWSDFLGCVEVSGRGGFERVLFVEMGWGCDQHGQDPTKAAVRAARNAIEFNSIPSIGAVVPGGYDNMKLGLDVALPRRCHGELDQTQLRAVFPYGNIAFVELQDGGALFRSGIALPAMGDRNDDAIVAIVSVTVGY</sequence>
<gene>
    <name evidence="4" type="ORF">SO694_00015212</name>
</gene>
<evidence type="ECO:0000313" key="5">
    <source>
        <dbReference type="Proteomes" id="UP001363151"/>
    </source>
</evidence>
<dbReference type="PANTHER" id="PTHR34784:SF1">
    <property type="entry name" value="50S RIBOSOMAL PROTEIN L34"/>
    <property type="match status" value="1"/>
</dbReference>
<evidence type="ECO:0000256" key="3">
    <source>
        <dbReference type="SAM" id="SignalP"/>
    </source>
</evidence>
<accession>A0ABR1G3B8</accession>
<dbReference type="Pfam" id="PF09585">
    <property type="entry name" value="Lin0512_fam"/>
    <property type="match status" value="1"/>
</dbReference>
<keyword evidence="3" id="KW-0732">Signal</keyword>
<dbReference type="PANTHER" id="PTHR34784">
    <property type="entry name" value="50S RIBOSOMAL PROTEIN L34"/>
    <property type="match status" value="1"/>
</dbReference>
<keyword evidence="5" id="KW-1185">Reference proteome</keyword>
<keyword evidence="1" id="KW-0547">Nucleotide-binding</keyword>
<evidence type="ECO:0000313" key="4">
    <source>
        <dbReference type="EMBL" id="KAK7242820.1"/>
    </source>
</evidence>
<dbReference type="EMBL" id="JBBJCI010000140">
    <property type="protein sequence ID" value="KAK7242820.1"/>
    <property type="molecule type" value="Genomic_DNA"/>
</dbReference>
<dbReference type="NCBIfam" id="TIGR02058">
    <property type="entry name" value="lin0512_fam"/>
    <property type="match status" value="1"/>
</dbReference>
<proteinExistence type="predicted"/>
<dbReference type="Proteomes" id="UP001363151">
    <property type="component" value="Unassembled WGS sequence"/>
</dbReference>
<organism evidence="4 5">
    <name type="scientific">Aureococcus anophagefferens</name>
    <name type="common">Harmful bloom alga</name>
    <dbReference type="NCBI Taxonomy" id="44056"/>
    <lineage>
        <taxon>Eukaryota</taxon>
        <taxon>Sar</taxon>
        <taxon>Stramenopiles</taxon>
        <taxon>Ochrophyta</taxon>
        <taxon>Pelagophyceae</taxon>
        <taxon>Pelagomonadales</taxon>
        <taxon>Pelagomonadaceae</taxon>
        <taxon>Aureococcus</taxon>
    </lineage>
</organism>
<protein>
    <submittedName>
        <fullName evidence="4">Uncharacterized protein</fullName>
    </submittedName>
</protein>
<dbReference type="InterPro" id="IPR037103">
    <property type="entry name" value="Tubulin/FtsZ-like_C"/>
</dbReference>
<dbReference type="InterPro" id="IPR011719">
    <property type="entry name" value="CHP02058"/>
</dbReference>
<feature type="signal peptide" evidence="3">
    <location>
        <begin position="1"/>
        <end position="18"/>
    </location>
</feature>
<reference evidence="4 5" key="1">
    <citation type="submission" date="2024-03" db="EMBL/GenBank/DDBJ databases">
        <title>Aureococcus anophagefferens CCMP1851 and Kratosvirus quantuckense: Draft genome of a second virus-susceptible host strain in the model system.</title>
        <authorList>
            <person name="Chase E."/>
            <person name="Truchon A.R."/>
            <person name="Schepens W."/>
            <person name="Wilhelm S.W."/>
        </authorList>
    </citation>
    <scope>NUCLEOTIDE SEQUENCE [LARGE SCALE GENOMIC DNA]</scope>
    <source>
        <strain evidence="4 5">CCMP1851</strain>
    </source>
</reference>
<evidence type="ECO:0000256" key="2">
    <source>
        <dbReference type="ARBA" id="ARBA00023134"/>
    </source>
</evidence>
<evidence type="ECO:0000256" key="1">
    <source>
        <dbReference type="ARBA" id="ARBA00022741"/>
    </source>
</evidence>
<feature type="chain" id="PRO_5047403408" evidence="3">
    <location>
        <begin position="19"/>
        <end position="219"/>
    </location>
</feature>
<keyword evidence="2" id="KW-0342">GTP-binding</keyword>
<comment type="caution">
    <text evidence="4">The sequence shown here is derived from an EMBL/GenBank/DDBJ whole genome shotgun (WGS) entry which is preliminary data.</text>
</comment>
<dbReference type="Gene3D" id="3.30.1330.20">
    <property type="entry name" value="Tubulin/FtsZ, C-terminal domain"/>
    <property type="match status" value="1"/>
</dbReference>